<keyword evidence="6" id="KW-0812">Transmembrane</keyword>
<evidence type="ECO:0000256" key="4">
    <source>
        <dbReference type="ARBA" id="ARBA00022801"/>
    </source>
</evidence>
<feature type="region of interest" description="Disordered" evidence="5">
    <location>
        <begin position="59"/>
        <end position="91"/>
    </location>
</feature>
<keyword evidence="4" id="KW-0378">Hydrolase</keyword>
<dbReference type="RefSeq" id="XP_041433309.1">
    <property type="nucleotide sequence ID" value="XM_041577375.1"/>
</dbReference>
<dbReference type="AlphaFoldDB" id="A0A8J1LUU8"/>
<keyword evidence="6" id="KW-0472">Membrane</keyword>
<dbReference type="CTD" id="108701907"/>
<feature type="domain" description="Glycoside hydrolase family 20 catalytic" evidence="7">
    <location>
        <begin position="160"/>
        <end position="307"/>
    </location>
</feature>
<evidence type="ECO:0000256" key="1">
    <source>
        <dbReference type="ARBA" id="ARBA00001231"/>
    </source>
</evidence>
<evidence type="ECO:0000313" key="9">
    <source>
        <dbReference type="RefSeq" id="XP_041433308.1"/>
    </source>
</evidence>
<protein>
    <recommendedName>
        <fullName evidence="3">beta-N-acetylhexosaminidase</fullName>
        <ecNumber evidence="3">3.2.1.52</ecNumber>
    </recommendedName>
</protein>
<dbReference type="Pfam" id="PF00728">
    <property type="entry name" value="Glyco_hydro_20"/>
    <property type="match status" value="1"/>
</dbReference>
<comment type="catalytic activity">
    <reaction evidence="1">
        <text>Hydrolysis of terminal non-reducing N-acetyl-D-hexosamine residues in N-acetyl-beta-D-hexosaminides.</text>
        <dbReference type="EC" id="3.2.1.52"/>
    </reaction>
</comment>
<sequence>MEGRQVMAPRNKIPLLRIGVLIIVGLAVIKFAYKSRPTHTIVASLRIEEKSAKESKDNFFWGKAGEPQENSDKRELPPEPPNEMNAPVDENLPLKKKGVAKDFSGIQLRLVHLDLKGAAPKVSYLEQIFPLLSKMGANGLLIEYEDMFPYSGELEILKSPYAYSKEDIEKILHLAEINKLEVVPLVQTFGHMEYVLKHENYRSLREVEQYPNSINPHRAETMPLVKKILGQVLELHPMASFVHIGADEVFHLGEGQDSKTWLNSNNGDLGKMFLAHVKELLNFLHSHYPDKYALMWDDMLRKLSVENIKDANISKSVSPVLWIYDQNLNTQQTDKLIGKYQDCGFPSVWFASAFKGASGPDQMWTPIGLHMNNHLQWKQVIDSMHKFPKIRYGGIAMTGWQRYDHYSVLCELLPVALPSLVVCLRAIQHGPLTEESKTEINQILGFSKMDLKKNICDGNGAFPGAEIYRMVRIINDDLKKKVREIMEGDSEIRAWFSRYHRKHRFGNPHKMETFRDKVLKTHEEWETLTDSLRVQLETIYFPDTVEEWMEENVNLHLDALRKMAKDFKEILELKAQPKAVLKK</sequence>
<organism evidence="8 9">
    <name type="scientific">Xenopus laevis</name>
    <name type="common">African clawed frog</name>
    <dbReference type="NCBI Taxonomy" id="8355"/>
    <lineage>
        <taxon>Eukaryota</taxon>
        <taxon>Metazoa</taxon>
        <taxon>Chordata</taxon>
        <taxon>Craniata</taxon>
        <taxon>Vertebrata</taxon>
        <taxon>Euteleostomi</taxon>
        <taxon>Amphibia</taxon>
        <taxon>Batrachia</taxon>
        <taxon>Anura</taxon>
        <taxon>Pipoidea</taxon>
        <taxon>Pipidae</taxon>
        <taxon>Xenopodinae</taxon>
        <taxon>Xenopus</taxon>
        <taxon>Xenopus</taxon>
    </lineage>
</organism>
<dbReference type="KEGG" id="xla:108701907"/>
<dbReference type="PANTHER" id="PTHR21040:SF5">
    <property type="entry name" value="BETA-N-ACETYLHEXOSAMINIDASE"/>
    <property type="match status" value="1"/>
</dbReference>
<dbReference type="PANTHER" id="PTHR21040">
    <property type="entry name" value="BCDNA.GH04120"/>
    <property type="match status" value="1"/>
</dbReference>
<dbReference type="EC" id="3.2.1.52" evidence="3"/>
<feature type="transmembrane region" description="Helical" evidence="6">
    <location>
        <begin position="14"/>
        <end position="33"/>
    </location>
</feature>
<dbReference type="GeneID" id="108701907"/>
<accession>A0A8J1LUU8</accession>
<keyword evidence="6" id="KW-1133">Transmembrane helix</keyword>
<keyword evidence="8" id="KW-1185">Reference proteome</keyword>
<evidence type="ECO:0000313" key="10">
    <source>
        <dbReference type="RefSeq" id="XP_041433309.1"/>
    </source>
</evidence>
<dbReference type="Gene3D" id="3.20.20.80">
    <property type="entry name" value="Glycosidases"/>
    <property type="match status" value="1"/>
</dbReference>
<evidence type="ECO:0000256" key="5">
    <source>
        <dbReference type="SAM" id="MobiDB-lite"/>
    </source>
</evidence>
<evidence type="ECO:0000256" key="3">
    <source>
        <dbReference type="ARBA" id="ARBA00012663"/>
    </source>
</evidence>
<evidence type="ECO:0000259" key="7">
    <source>
        <dbReference type="Pfam" id="PF00728"/>
    </source>
</evidence>
<gene>
    <name evidence="9 10" type="primary">hexdl.L</name>
</gene>
<dbReference type="InterPro" id="IPR038901">
    <property type="entry name" value="HEXDC-like"/>
</dbReference>
<evidence type="ECO:0000313" key="8">
    <source>
        <dbReference type="Proteomes" id="UP000186698"/>
    </source>
</evidence>
<dbReference type="CDD" id="cd06565">
    <property type="entry name" value="GH20_GcnA-like"/>
    <property type="match status" value="1"/>
</dbReference>
<dbReference type="InterPro" id="IPR017853">
    <property type="entry name" value="GH"/>
</dbReference>
<dbReference type="Proteomes" id="UP000186698">
    <property type="component" value="Chromosome 9_10L"/>
</dbReference>
<dbReference type="OrthoDB" id="10023921at2759"/>
<comment type="similarity">
    <text evidence="2">Belongs to the glycosyl hydrolase 20 family.</text>
</comment>
<evidence type="ECO:0000256" key="6">
    <source>
        <dbReference type="SAM" id="Phobius"/>
    </source>
</evidence>
<name>A0A8J1LUU8_XENLA</name>
<reference evidence="9 10" key="1">
    <citation type="submission" date="2025-04" db="UniProtKB">
        <authorList>
            <consortium name="RefSeq"/>
        </authorList>
    </citation>
    <scope>IDENTIFICATION</scope>
    <source>
        <strain evidence="9 10">J_2021</strain>
        <tissue evidence="9 10">Erythrocytes</tissue>
    </source>
</reference>
<dbReference type="GO" id="GO:0005975">
    <property type="term" value="P:carbohydrate metabolic process"/>
    <property type="evidence" value="ECO:0007669"/>
    <property type="project" value="InterPro"/>
</dbReference>
<dbReference type="InterPro" id="IPR015883">
    <property type="entry name" value="Glyco_hydro_20_cat"/>
</dbReference>
<dbReference type="RefSeq" id="XP_041433308.1">
    <property type="nucleotide sequence ID" value="XM_041577374.1"/>
</dbReference>
<dbReference type="GO" id="GO:0004563">
    <property type="term" value="F:beta-N-acetylhexosaminidase activity"/>
    <property type="evidence" value="ECO:0007669"/>
    <property type="project" value="UniProtKB-EC"/>
</dbReference>
<dbReference type="GO" id="GO:0015929">
    <property type="term" value="F:hexosaminidase activity"/>
    <property type="evidence" value="ECO:0000318"/>
    <property type="project" value="GO_Central"/>
</dbReference>
<dbReference type="SUPFAM" id="SSF51445">
    <property type="entry name" value="(Trans)glycosidases"/>
    <property type="match status" value="1"/>
</dbReference>
<proteinExistence type="inferred from homology"/>
<evidence type="ECO:0000256" key="2">
    <source>
        <dbReference type="ARBA" id="ARBA00006285"/>
    </source>
</evidence>